<protein>
    <recommendedName>
        <fullName evidence="6">Aminopeptidase P N-terminal domain-containing protein</fullName>
    </recommendedName>
</protein>
<evidence type="ECO:0000313" key="9">
    <source>
        <dbReference type="Proteomes" id="UP000747110"/>
    </source>
</evidence>
<evidence type="ECO:0000256" key="4">
    <source>
        <dbReference type="ARBA" id="ARBA00022801"/>
    </source>
</evidence>
<dbReference type="OrthoDB" id="4215474at2759"/>
<comment type="similarity">
    <text evidence="2">Belongs to the peptidase M24B family.</text>
</comment>
<dbReference type="Proteomes" id="UP000722791">
    <property type="component" value="Unassembled WGS sequence"/>
</dbReference>
<dbReference type="SUPFAM" id="SSF53092">
    <property type="entry name" value="Creatinase/prolidase N-terminal domain"/>
    <property type="match status" value="1"/>
</dbReference>
<keyword evidence="5" id="KW-0464">Manganese</keyword>
<sequence>MLARVVAGISAGHRDITPSTTLNILGESSASCLRAFNIIKTFFSTHINTSCPPAGQPTATTHPELLDPHELTPGIPASEYRARRNRLGQLLPPGGAAILPAAATTYMSGVIPWPYRQDPDFFYLTGLTQHGLAVLTAPGAGSSQDVRYTLFIDAPNTNRERWDGATVSREAAREVFGADEVFWMHEMPRKLQDLAKTTVPILYDTDRVGAYHHSALGIALRPALELPGRVAPLRPLLHSMRLIKSPAEAAMMRTSAAVASAAVRHCMAVTTPGTTEYGLAAAFEYGIKSAGAQRLAYPTVVAGGPDACTIHYGRNDKVLAGGQLVLMDAGAEFWGYVSDVTRTWPVGGAFSGPQRDVYAIVLEAHQRCLAACRPGSSIRELHALCVDILSEGLRELRLLPGASLAEIRSSLYREFFWHSLGHYLGLDTHDTHLVGHDRRLSEGMVITIEPGLYIPDLPQYGALRGIGVRIEDDVLVTAAGCRVLSDQAPVAVREVEELAGSAAAAQGTGSAGLMPQPPRSKVTPHRLFAQESLGLTAPAAAAAAAVAVADPSGARRQEVVKVLG</sequence>
<dbReference type="InterPro" id="IPR029149">
    <property type="entry name" value="Creatin/AminoP/Spt16_N"/>
</dbReference>
<dbReference type="GO" id="GO:0070006">
    <property type="term" value="F:metalloaminopeptidase activity"/>
    <property type="evidence" value="ECO:0007669"/>
    <property type="project" value="InterPro"/>
</dbReference>
<dbReference type="InterPro" id="IPR036005">
    <property type="entry name" value="Creatinase/aminopeptidase-like"/>
</dbReference>
<evidence type="ECO:0000313" key="7">
    <source>
        <dbReference type="EMBL" id="GIL85310.1"/>
    </source>
</evidence>
<reference evidence="7" key="1">
    <citation type="journal article" date="2021" name="Proc. Natl. Acad. Sci. U.S.A.">
        <title>Three genomes in the algal genus Volvox reveal the fate of a haploid sex-determining region after a transition to homothallism.</title>
        <authorList>
            <person name="Yamamoto K."/>
            <person name="Hamaji T."/>
            <person name="Kawai-Toyooka H."/>
            <person name="Matsuzaki R."/>
            <person name="Takahashi F."/>
            <person name="Nishimura Y."/>
            <person name="Kawachi M."/>
            <person name="Noguchi H."/>
            <person name="Minakuchi Y."/>
            <person name="Umen J.G."/>
            <person name="Toyoda A."/>
            <person name="Nozaki H."/>
        </authorList>
    </citation>
    <scope>NUCLEOTIDE SEQUENCE</scope>
    <source>
        <strain evidence="8">NIES-3785</strain>
        <strain evidence="7">NIES-3786</strain>
    </source>
</reference>
<evidence type="ECO:0000256" key="2">
    <source>
        <dbReference type="ARBA" id="ARBA00008766"/>
    </source>
</evidence>
<comment type="cofactor">
    <cofactor evidence="1">
        <name>Mn(2+)</name>
        <dbReference type="ChEBI" id="CHEBI:29035"/>
    </cofactor>
</comment>
<evidence type="ECO:0000259" key="6">
    <source>
        <dbReference type="SMART" id="SM01011"/>
    </source>
</evidence>
<evidence type="ECO:0000256" key="3">
    <source>
        <dbReference type="ARBA" id="ARBA00022723"/>
    </source>
</evidence>
<dbReference type="GO" id="GO:0030145">
    <property type="term" value="F:manganese ion binding"/>
    <property type="evidence" value="ECO:0007669"/>
    <property type="project" value="InterPro"/>
</dbReference>
<proteinExistence type="inferred from homology"/>
<comment type="caution">
    <text evidence="7">The sequence shown here is derived from an EMBL/GenBank/DDBJ whole genome shotgun (WGS) entry which is preliminary data.</text>
</comment>
<dbReference type="GO" id="GO:0005739">
    <property type="term" value="C:mitochondrion"/>
    <property type="evidence" value="ECO:0007669"/>
    <property type="project" value="TreeGrafter"/>
</dbReference>
<keyword evidence="3" id="KW-0479">Metal-binding</keyword>
<name>A0A8J4FQZ1_9CHLO</name>
<dbReference type="InterPro" id="IPR007865">
    <property type="entry name" value="Aminopep_P_N"/>
</dbReference>
<dbReference type="GO" id="GO:0006508">
    <property type="term" value="P:proteolysis"/>
    <property type="evidence" value="ECO:0007669"/>
    <property type="project" value="TreeGrafter"/>
</dbReference>
<dbReference type="SUPFAM" id="SSF55920">
    <property type="entry name" value="Creatinase/aminopeptidase"/>
    <property type="match status" value="1"/>
</dbReference>
<dbReference type="Pfam" id="PF00557">
    <property type="entry name" value="Peptidase_M24"/>
    <property type="match status" value="1"/>
</dbReference>
<dbReference type="InterPro" id="IPR052433">
    <property type="entry name" value="X-Pro_dipept-like"/>
</dbReference>
<dbReference type="CDD" id="cd01087">
    <property type="entry name" value="Prolidase"/>
    <property type="match status" value="1"/>
</dbReference>
<dbReference type="PANTHER" id="PTHR43226:SF4">
    <property type="entry name" value="XAA-PRO AMINOPEPTIDASE 3"/>
    <property type="match status" value="1"/>
</dbReference>
<dbReference type="Proteomes" id="UP000747110">
    <property type="component" value="Unassembled WGS sequence"/>
</dbReference>
<dbReference type="SMART" id="SM01011">
    <property type="entry name" value="AMP_N"/>
    <property type="match status" value="1"/>
</dbReference>
<organism evidence="7 9">
    <name type="scientific">Volvox reticuliferus</name>
    <dbReference type="NCBI Taxonomy" id="1737510"/>
    <lineage>
        <taxon>Eukaryota</taxon>
        <taxon>Viridiplantae</taxon>
        <taxon>Chlorophyta</taxon>
        <taxon>core chlorophytes</taxon>
        <taxon>Chlorophyceae</taxon>
        <taxon>CS clade</taxon>
        <taxon>Chlamydomonadales</taxon>
        <taxon>Volvocaceae</taxon>
        <taxon>Volvox</taxon>
    </lineage>
</organism>
<keyword evidence="4" id="KW-0378">Hydrolase</keyword>
<feature type="domain" description="Aminopeptidase P N-terminal" evidence="6">
    <location>
        <begin position="75"/>
        <end position="210"/>
    </location>
</feature>
<evidence type="ECO:0000256" key="1">
    <source>
        <dbReference type="ARBA" id="ARBA00001936"/>
    </source>
</evidence>
<gene>
    <name evidence="7" type="ORF">Vretifemale_13797</name>
    <name evidence="8" type="ORF">Vretimale_10733</name>
</gene>
<accession>A0A8J4FQZ1</accession>
<dbReference type="Gene3D" id="3.40.350.10">
    <property type="entry name" value="Creatinase/prolidase N-terminal domain"/>
    <property type="match status" value="1"/>
</dbReference>
<evidence type="ECO:0000313" key="8">
    <source>
        <dbReference type="EMBL" id="GIM06406.1"/>
    </source>
</evidence>
<dbReference type="AlphaFoldDB" id="A0A8J4FQZ1"/>
<dbReference type="Gene3D" id="3.90.230.10">
    <property type="entry name" value="Creatinase/methionine aminopeptidase superfamily"/>
    <property type="match status" value="1"/>
</dbReference>
<keyword evidence="9" id="KW-1185">Reference proteome</keyword>
<dbReference type="Pfam" id="PF05195">
    <property type="entry name" value="AMP_N"/>
    <property type="match status" value="1"/>
</dbReference>
<dbReference type="PANTHER" id="PTHR43226">
    <property type="entry name" value="XAA-PRO AMINOPEPTIDASE 3"/>
    <property type="match status" value="1"/>
</dbReference>
<evidence type="ECO:0000256" key="5">
    <source>
        <dbReference type="ARBA" id="ARBA00023211"/>
    </source>
</evidence>
<dbReference type="EMBL" id="BNCQ01000021">
    <property type="protein sequence ID" value="GIM06406.1"/>
    <property type="molecule type" value="Genomic_DNA"/>
</dbReference>
<dbReference type="InterPro" id="IPR000994">
    <property type="entry name" value="Pept_M24"/>
</dbReference>
<dbReference type="EMBL" id="BNCP01000032">
    <property type="protein sequence ID" value="GIL85310.1"/>
    <property type="molecule type" value="Genomic_DNA"/>
</dbReference>